<gene>
    <name evidence="11" type="primary">phkb</name>
</gene>
<evidence type="ECO:0000256" key="1">
    <source>
        <dbReference type="ARBA" id="ARBA00004342"/>
    </source>
</evidence>
<dbReference type="Pfam" id="PF19292">
    <property type="entry name" value="KPBB_C"/>
    <property type="match status" value="1"/>
</dbReference>
<feature type="domain" description="Phosphorylase b kinase regulatory subunit alpha/beta C-terminal" evidence="9">
    <location>
        <begin position="909"/>
        <end position="1051"/>
    </location>
</feature>
<dbReference type="GO" id="GO:0005977">
    <property type="term" value="P:glycogen metabolic process"/>
    <property type="evidence" value="ECO:0007669"/>
    <property type="project" value="UniProtKB-UniPathway"/>
</dbReference>
<keyword evidence="7" id="KW-0449">Lipoprotein</keyword>
<evidence type="ECO:0000256" key="5">
    <source>
        <dbReference type="ARBA" id="ARBA00022860"/>
    </source>
</evidence>
<evidence type="ECO:0000256" key="2">
    <source>
        <dbReference type="ARBA" id="ARBA00005131"/>
    </source>
</evidence>
<dbReference type="InterPro" id="IPR011613">
    <property type="entry name" value="GH15-like"/>
</dbReference>
<dbReference type="UniPathway" id="UPA00163"/>
<evidence type="ECO:0000259" key="8">
    <source>
        <dbReference type="Pfam" id="PF00723"/>
    </source>
</evidence>
<reference evidence="11" key="1">
    <citation type="submission" date="2025-08" db="UniProtKB">
        <authorList>
            <consortium name="RefSeq"/>
        </authorList>
    </citation>
    <scope>IDENTIFICATION</scope>
</reference>
<dbReference type="CTD" id="5257"/>
<dbReference type="SUPFAM" id="SSF48208">
    <property type="entry name" value="Six-hairpin glycosidases"/>
    <property type="match status" value="1"/>
</dbReference>
<evidence type="ECO:0000256" key="7">
    <source>
        <dbReference type="RuleBase" id="RU364123"/>
    </source>
</evidence>
<comment type="subcellular location">
    <subcellularLocation>
        <location evidence="1 7">Cell membrane</location>
        <topology evidence="1 7">Lipid-anchor</topology>
        <orientation evidence="1 7">Cytoplasmic side</orientation>
    </subcellularLocation>
</comment>
<keyword evidence="6 7" id="KW-0119">Carbohydrate metabolism</keyword>
<dbReference type="Pfam" id="PF00723">
    <property type="entry name" value="Glyco_hydro_15"/>
    <property type="match status" value="1"/>
</dbReference>
<dbReference type="InterPro" id="IPR008928">
    <property type="entry name" value="6-hairpin_glycosidase_sf"/>
</dbReference>
<dbReference type="GO" id="GO:0005964">
    <property type="term" value="C:phosphorylase kinase complex"/>
    <property type="evidence" value="ECO:0007669"/>
    <property type="project" value="TreeGrafter"/>
</dbReference>
<keyword evidence="5 7" id="KW-0112">Calmodulin-binding</keyword>
<dbReference type="Proteomes" id="UP000504632">
    <property type="component" value="Chromosome 2"/>
</dbReference>
<evidence type="ECO:0000256" key="6">
    <source>
        <dbReference type="ARBA" id="ARBA00023277"/>
    </source>
</evidence>
<name>A0A6J2UKC4_CHACN</name>
<comment type="similarity">
    <text evidence="3 7">Belongs to the phosphorylase b kinase regulatory chain family.</text>
</comment>
<keyword evidence="7" id="KW-1003">Cell membrane</keyword>
<sequence length="1084" mass="124204">MATEANEVPNIHRKLHRYGSIYEPLKLSLLHREDEPLWEKLDRFYGAVKTTILNYQSPTTGLFPVKTCSDCKEAKVRDSLYCAASAWALALAYRRIDDDMGRTHELEHSAIKCMRGILYCYMRQAKKVEQFKQDPNPSTCLHSVFNVHTGDEVYSHEEYSHLQIDAVSLFLLYLVEMICSGLQIIYNTDEVSFIQNLVFCVERAYRVPDFGMWERGSKYNNGSTELHSSSVGLAKAALEAINGFNLFGNQGCSWSVIFVDLDAHNRNRQTLCSLLPRESRSHNTDAALLPCISYPAFAVDDDALYSQTLDKIVRKLKGKYGFKRFLRDGYRTANEDKNRRYYKPAEMKLFDGIECEFPIFFIYMMIDGVFRGNPAQVKEYQNLLEAVIFQSFDGHAVIPKYYYVPADFVEAEQKKQGSQKRYPSNSGRDGMFFLWGQALFNIAKLLVDGLISPKDIDPIRRYVPREDQRNVSMRYSNQGPIENDVVIHVALIAESHRLQVFLSTYGIQTQTPQQVEPIQIWPQKELVKAYRFLAINKKLGLSGRPERPVGCIGTCKIYRILGKTVVCYPIVFDLSDFYLSQDVMLLIDDIKNALQFIKHSWKMPGRPLFLVLIREDNIKGSRFNPVLDMLASFKKGSLGEVKVHVDRLQTLISGAMVEQLDFLRVNEAEIPEFKSFEELELPKHSKVKRQTSTPNVSDLEQQPEIDIQKWIHKPTEEILQKFNDCNCLASQAVLANILLRKEGPDFFSRDENLKDELERIYRQAGSRKLWSVVRLAASLLTKLVDSLAPSITSILVHGKQVTLGLFGHEEEVISNPLSPAVIKEIIYSKCSPHGEREAVLQQELVIHIGWILSNNPELFSGMLKIRIGWIVKAMRQELKVRAGDMPPQDIYQMSPSDVKQLLLDVLQPQQTGRTWLNRRQIDGSLNRTPLGFYDRVWQILERTRNGITVSGEHLPQQPTLSDMTMYEMNFSLLVEDTLKNVVLPEYRQIIVELLMVVSIVLERNPELEFQETVDLDQLVKDAFSDFKRDRGHMEGIEKQDDMEAFYNTPPLGKRGTSSYLTKAVMIQLLQGDVKPSKDDPCSVS</sequence>
<protein>
    <recommendedName>
        <fullName evidence="7">Phosphorylase b kinase regulatory subunit</fullName>
    </recommendedName>
</protein>
<feature type="domain" description="GH15-like" evidence="8">
    <location>
        <begin position="44"/>
        <end position="869"/>
    </location>
</feature>
<evidence type="ECO:0000259" key="9">
    <source>
        <dbReference type="Pfam" id="PF19292"/>
    </source>
</evidence>
<evidence type="ECO:0000256" key="4">
    <source>
        <dbReference type="ARBA" id="ARBA00022600"/>
    </source>
</evidence>
<dbReference type="PANTHER" id="PTHR10749:SF8">
    <property type="entry name" value="PHOSPHORYLASE B KINASE REGULATORY SUBUNIT BETA"/>
    <property type="match status" value="1"/>
</dbReference>
<accession>A0A6J2UKC4</accession>
<evidence type="ECO:0000256" key="3">
    <source>
        <dbReference type="ARBA" id="ARBA00007128"/>
    </source>
</evidence>
<dbReference type="GO" id="GO:0005516">
    <property type="term" value="F:calmodulin binding"/>
    <property type="evidence" value="ECO:0007669"/>
    <property type="project" value="UniProtKB-KW"/>
</dbReference>
<keyword evidence="7" id="KW-0636">Prenylation</keyword>
<dbReference type="AlphaFoldDB" id="A0A6J2UKC4"/>
<keyword evidence="7" id="KW-0472">Membrane</keyword>
<dbReference type="RefSeq" id="XP_030620489.1">
    <property type="nucleotide sequence ID" value="XM_030764629.1"/>
</dbReference>
<evidence type="ECO:0000313" key="11">
    <source>
        <dbReference type="RefSeq" id="XP_030620489.1"/>
    </source>
</evidence>
<proteinExistence type="inferred from homology"/>
<keyword evidence="4 7" id="KW-0321">Glycogen metabolism</keyword>
<dbReference type="PANTHER" id="PTHR10749">
    <property type="entry name" value="PHOSPHORYLASE B KINASE REGULATORY SUBUNIT"/>
    <property type="match status" value="1"/>
</dbReference>
<comment type="function">
    <text evidence="7">Phosphorylase b kinase catalyzes the phosphorylation of serine in certain substrates, including troponin I.</text>
</comment>
<evidence type="ECO:0000313" key="10">
    <source>
        <dbReference type="Proteomes" id="UP000504632"/>
    </source>
</evidence>
<comment type="pathway">
    <text evidence="2 7">Glycan biosynthesis; glycogen metabolism.</text>
</comment>
<dbReference type="InterPro" id="IPR045583">
    <property type="entry name" value="KPBA/B_C"/>
</dbReference>
<dbReference type="InterPro" id="IPR008734">
    <property type="entry name" value="PHK_A/B_su"/>
</dbReference>
<dbReference type="GO" id="GO:0005886">
    <property type="term" value="C:plasma membrane"/>
    <property type="evidence" value="ECO:0007669"/>
    <property type="project" value="UniProtKB-SubCell"/>
</dbReference>
<dbReference type="GeneID" id="115804284"/>
<organism evidence="10 11">
    <name type="scientific">Chanos chanos</name>
    <name type="common">Milkfish</name>
    <name type="synonym">Mugil chanos</name>
    <dbReference type="NCBI Taxonomy" id="29144"/>
    <lineage>
        <taxon>Eukaryota</taxon>
        <taxon>Metazoa</taxon>
        <taxon>Chordata</taxon>
        <taxon>Craniata</taxon>
        <taxon>Vertebrata</taxon>
        <taxon>Euteleostomi</taxon>
        <taxon>Actinopterygii</taxon>
        <taxon>Neopterygii</taxon>
        <taxon>Teleostei</taxon>
        <taxon>Ostariophysi</taxon>
        <taxon>Gonorynchiformes</taxon>
        <taxon>Chanidae</taxon>
        <taxon>Chanos</taxon>
    </lineage>
</organism>
<keyword evidence="10" id="KW-1185">Reference proteome</keyword>